<reference evidence="3" key="1">
    <citation type="journal article" date="2013" name="Genome Announc.">
        <title>Genome sequence of the food spoilage yeast Zygosaccharomyces bailii CLIB 213(T).</title>
        <authorList>
            <person name="Galeote V."/>
            <person name="Bigey F."/>
            <person name="Devillers H."/>
            <person name="Neuveglise C."/>
            <person name="Dequin S."/>
        </authorList>
    </citation>
    <scope>NUCLEOTIDE SEQUENCE [LARGE SCALE GENOMIC DNA]</scope>
    <source>
        <strain evidence="3">CLIB 213 / ATCC 58445 / CBS 680 / CCRC 21525 / NBRC 1098 / NCYC 1416 / NRRL Y-2227</strain>
    </source>
</reference>
<dbReference type="OrthoDB" id="4067996at2759"/>
<feature type="region of interest" description="Disordered" evidence="1">
    <location>
        <begin position="573"/>
        <end position="596"/>
    </location>
</feature>
<evidence type="ECO:0000256" key="1">
    <source>
        <dbReference type="SAM" id="MobiDB-lite"/>
    </source>
</evidence>
<feature type="compositionally biased region" description="Basic and acidic residues" evidence="1">
    <location>
        <begin position="210"/>
        <end position="229"/>
    </location>
</feature>
<organism evidence="2 3">
    <name type="scientific">Zygosaccharomyces bailii (strain CLIB 213 / ATCC 58445 / CBS 680 / BCRC 21525 / NBRC 1098 / NCYC 1416 / NRRL Y-2227)</name>
    <dbReference type="NCBI Taxonomy" id="1333698"/>
    <lineage>
        <taxon>Eukaryota</taxon>
        <taxon>Fungi</taxon>
        <taxon>Dikarya</taxon>
        <taxon>Ascomycota</taxon>
        <taxon>Saccharomycotina</taxon>
        <taxon>Saccharomycetes</taxon>
        <taxon>Saccharomycetales</taxon>
        <taxon>Saccharomycetaceae</taxon>
        <taxon>Zygosaccharomyces</taxon>
    </lineage>
</organism>
<feature type="compositionally biased region" description="Acidic residues" evidence="1">
    <location>
        <begin position="314"/>
        <end position="335"/>
    </location>
</feature>
<proteinExistence type="predicted"/>
<feature type="compositionally biased region" description="Low complexity" evidence="1">
    <location>
        <begin position="364"/>
        <end position="385"/>
    </location>
</feature>
<accession>A0A8J2T2S4</accession>
<dbReference type="AlphaFoldDB" id="A0A8J2T2S4"/>
<evidence type="ECO:0000313" key="2">
    <source>
        <dbReference type="EMBL" id="CDF87937.1"/>
    </source>
</evidence>
<feature type="compositionally biased region" description="Polar residues" evidence="1">
    <location>
        <begin position="411"/>
        <end position="420"/>
    </location>
</feature>
<evidence type="ECO:0000313" key="3">
    <source>
        <dbReference type="Proteomes" id="UP000019375"/>
    </source>
</evidence>
<dbReference type="Proteomes" id="UP000019375">
    <property type="component" value="Unassembled WGS sequence"/>
</dbReference>
<dbReference type="EMBL" id="HG316454">
    <property type="protein sequence ID" value="CDF87937.1"/>
    <property type="molecule type" value="Genomic_DNA"/>
</dbReference>
<keyword evidence="3" id="KW-1185">Reference proteome</keyword>
<feature type="compositionally biased region" description="Basic residues" evidence="1">
    <location>
        <begin position="248"/>
        <end position="258"/>
    </location>
</feature>
<feature type="region of interest" description="Disordered" evidence="1">
    <location>
        <begin position="150"/>
        <end position="445"/>
    </location>
</feature>
<name>A0A8J2T2S4_ZYGB2</name>
<feature type="compositionally biased region" description="Polar residues" evidence="1">
    <location>
        <begin position="386"/>
        <end position="404"/>
    </location>
</feature>
<feature type="compositionally biased region" description="Basic and acidic residues" evidence="1">
    <location>
        <begin position="336"/>
        <end position="355"/>
    </location>
</feature>
<feature type="compositionally biased region" description="Basic and acidic residues" evidence="1">
    <location>
        <begin position="272"/>
        <end position="300"/>
    </location>
</feature>
<protein>
    <submittedName>
        <fullName evidence="2">BN860_17854g1_1</fullName>
    </submittedName>
</protein>
<feature type="compositionally biased region" description="Polar residues" evidence="1">
    <location>
        <begin position="434"/>
        <end position="445"/>
    </location>
</feature>
<sequence length="949" mass="105841">MDLEKPELGLMTTESNMRNMCSNKGADPLTGALINNGSEEIGQLQREVQIVSNKCKKIESLLLARDTDITGSLESLFATFRTVSHNQTVLENKLDDALKNQMNTDLMVNSLNERLNGLSEAVGQISKASASAAAAAAAAAQNNGNVASATPVVEQPISRPTSVRRGPGRPRKSASSGVGSRGSDVNGRQSPPVKVSLPLGNVQVPKSRRYFNDPKVKPEPSKPKEEPLSRQRAQQASVKTAVAVNPPPKRKRGRPPKKRIVETVIVPPKSNIENHDEIAEKNGKNAEKREEEEKTEELNDKTNSQKGDHHDGENGNEQDANEDQESLEDDDEDDQDYRNEDADPNYKEYSSKEESPQTIMPPDSKAIVSHASSPSSSRSSLPSQSGFIPSTVATADTTRPQGNDTFDELSPSASSNTTQVVLPAPRKRILGANNDGNTLPNSAGNQSESALSFFAETSLDSAANKLQRELQQRKLDKRRDSREKMLVSMKYNDRQKAKSFMESNKNLLQAMREEERRKRMTALIYDSGVGGAQQATLASSASNSKIPEHIFKLEDKTQNSAKKMGISTMLNGEDFATSLSSPPSPEGPKRRRSFDYFSDEPHTLRQFRRRRAASYLTTPTMAALENPSAGAVSNSLGSGNNVTAGGNGNGNGDILNPSSASGAKKVDSQASLLLASPIELLCKDGFFFRRNTPENPITVGTYLEFKFKPKEEELIGLTVSQKDYADRTRHDRMNAHFLKPEIQAETEFAFQVLRKTTLTEKYVNSLEYFVMEFRWENKLVGLGLKLRESKRTWQRRKALFSLFEFWRDQSREKRGFPDYTMMHAVKEMENYRIFINRSVSWFYNHITLLKMILYDLCDNVNSQWREWMYAKDSRLPVVGQDGVTEDNIDEKLDSVLTLDFLDDGTENSQMKFHRALPISERSTDNEADVDDLDDDAIQDRVENLSDVEK</sequence>
<gene>
    <name evidence="2" type="ORF">BN860_17854g</name>
</gene>